<dbReference type="EMBL" id="MU842885">
    <property type="protein sequence ID" value="KAK2027981.1"/>
    <property type="molecule type" value="Genomic_DNA"/>
</dbReference>
<dbReference type="Proteomes" id="UP001232148">
    <property type="component" value="Unassembled WGS sequence"/>
</dbReference>
<comment type="caution">
    <text evidence="2">The sequence shown here is derived from an EMBL/GenBank/DDBJ whole genome shotgun (WGS) entry which is preliminary data.</text>
</comment>
<evidence type="ECO:0000256" key="1">
    <source>
        <dbReference type="SAM" id="MobiDB-lite"/>
    </source>
</evidence>
<dbReference type="AlphaFoldDB" id="A0AAD9HGZ2"/>
<name>A0AAD9HGZ2_9PEZI</name>
<keyword evidence="3" id="KW-1185">Reference proteome</keyword>
<sequence length="219" mass="23618">MLGCLRCRSILDTGSGTCCIGAGSLLRTRRGPGHANDIGGGRGWPRNLAERAPRPKAPQAATRSEQRERERERESQVCLVCQTGLLAGWSKATGRQSALLPFAVVLGNPNPVARGRISGESTAGRIGDVDGGWASARCNPRAQGGERGSLRGSEALPGQSRRLLRCCQLCVYMVCFLLLWKSLGVVCWVCHPVNAADWNQIKREARAPLFQEGKKTSLP</sequence>
<reference evidence="2" key="1">
    <citation type="submission" date="2021-06" db="EMBL/GenBank/DDBJ databases">
        <title>Comparative genomics, transcriptomics and evolutionary studies reveal genomic signatures of adaptation to plant cell wall in hemibiotrophic fungi.</title>
        <authorList>
            <consortium name="DOE Joint Genome Institute"/>
            <person name="Baroncelli R."/>
            <person name="Diaz J.F."/>
            <person name="Benocci T."/>
            <person name="Peng M."/>
            <person name="Battaglia E."/>
            <person name="Haridas S."/>
            <person name="Andreopoulos W."/>
            <person name="Labutti K."/>
            <person name="Pangilinan J."/>
            <person name="Floch G.L."/>
            <person name="Makela M.R."/>
            <person name="Henrissat B."/>
            <person name="Grigoriev I.V."/>
            <person name="Crouch J.A."/>
            <person name="De Vries R.P."/>
            <person name="Sukno S.A."/>
            <person name="Thon M.R."/>
        </authorList>
    </citation>
    <scope>NUCLEOTIDE SEQUENCE</scope>
    <source>
        <strain evidence="2">MAFF235873</strain>
    </source>
</reference>
<evidence type="ECO:0000313" key="2">
    <source>
        <dbReference type="EMBL" id="KAK2027981.1"/>
    </source>
</evidence>
<proteinExistence type="predicted"/>
<protein>
    <submittedName>
        <fullName evidence="2">Uncharacterized protein</fullName>
    </submittedName>
</protein>
<feature type="region of interest" description="Disordered" evidence="1">
    <location>
        <begin position="30"/>
        <end position="70"/>
    </location>
</feature>
<organism evidence="2 3">
    <name type="scientific">Colletotrichum zoysiae</name>
    <dbReference type="NCBI Taxonomy" id="1216348"/>
    <lineage>
        <taxon>Eukaryota</taxon>
        <taxon>Fungi</taxon>
        <taxon>Dikarya</taxon>
        <taxon>Ascomycota</taxon>
        <taxon>Pezizomycotina</taxon>
        <taxon>Sordariomycetes</taxon>
        <taxon>Hypocreomycetidae</taxon>
        <taxon>Glomerellales</taxon>
        <taxon>Glomerellaceae</taxon>
        <taxon>Colletotrichum</taxon>
        <taxon>Colletotrichum graminicola species complex</taxon>
    </lineage>
</organism>
<evidence type="ECO:0000313" key="3">
    <source>
        <dbReference type="Proteomes" id="UP001232148"/>
    </source>
</evidence>
<gene>
    <name evidence="2" type="ORF">LX32DRAFT_415000</name>
</gene>
<accession>A0AAD9HGZ2</accession>